<dbReference type="AlphaFoldDB" id="A0AAV7QGW7"/>
<organism evidence="2 3">
    <name type="scientific">Pleurodeles waltl</name>
    <name type="common">Iberian ribbed newt</name>
    <dbReference type="NCBI Taxonomy" id="8319"/>
    <lineage>
        <taxon>Eukaryota</taxon>
        <taxon>Metazoa</taxon>
        <taxon>Chordata</taxon>
        <taxon>Craniata</taxon>
        <taxon>Vertebrata</taxon>
        <taxon>Euteleostomi</taxon>
        <taxon>Amphibia</taxon>
        <taxon>Batrachia</taxon>
        <taxon>Caudata</taxon>
        <taxon>Salamandroidea</taxon>
        <taxon>Salamandridae</taxon>
        <taxon>Pleurodelinae</taxon>
        <taxon>Pleurodeles</taxon>
    </lineage>
</organism>
<feature type="region of interest" description="Disordered" evidence="1">
    <location>
        <begin position="128"/>
        <end position="198"/>
    </location>
</feature>
<dbReference type="EMBL" id="JANPWB010000010">
    <property type="protein sequence ID" value="KAJ1139649.1"/>
    <property type="molecule type" value="Genomic_DNA"/>
</dbReference>
<sequence length="198" mass="21004">MTQMDPPASTPLQECLHSHSPAAQVVGAAGADLRSQKCKGTPGAWLHCPDGRSHARSSTSKLHPPKLEVPDEDACPRLRERPHKGAAGGSPSVCMWCCDDAGRSRRGSCTLGRVVASACWAVPRSESTTNQMHLSEPPDKSGHNQGVLQIGPRPTGALGRIAQERSPSWRHESASLRGRKMIGGPVALTRRGTGNATQ</sequence>
<proteinExistence type="predicted"/>
<evidence type="ECO:0000313" key="2">
    <source>
        <dbReference type="EMBL" id="KAJ1139649.1"/>
    </source>
</evidence>
<name>A0AAV7QGW7_PLEWA</name>
<comment type="caution">
    <text evidence="2">The sequence shown here is derived from an EMBL/GenBank/DDBJ whole genome shotgun (WGS) entry which is preliminary data.</text>
</comment>
<reference evidence="2" key="1">
    <citation type="journal article" date="2022" name="bioRxiv">
        <title>Sequencing and chromosome-scale assembly of the giantPleurodeles waltlgenome.</title>
        <authorList>
            <person name="Brown T."/>
            <person name="Elewa A."/>
            <person name="Iarovenko S."/>
            <person name="Subramanian E."/>
            <person name="Araus A.J."/>
            <person name="Petzold A."/>
            <person name="Susuki M."/>
            <person name="Suzuki K.-i.T."/>
            <person name="Hayashi T."/>
            <person name="Toyoda A."/>
            <person name="Oliveira C."/>
            <person name="Osipova E."/>
            <person name="Leigh N.D."/>
            <person name="Simon A."/>
            <person name="Yun M.H."/>
        </authorList>
    </citation>
    <scope>NUCLEOTIDE SEQUENCE</scope>
    <source>
        <strain evidence="2">20211129_DDA</strain>
        <tissue evidence="2">Liver</tissue>
    </source>
</reference>
<protein>
    <submittedName>
        <fullName evidence="2">Uncharacterized protein</fullName>
    </submittedName>
</protein>
<dbReference type="Proteomes" id="UP001066276">
    <property type="component" value="Chromosome 6"/>
</dbReference>
<feature type="region of interest" description="Disordered" evidence="1">
    <location>
        <begin position="47"/>
        <end position="72"/>
    </location>
</feature>
<keyword evidence="3" id="KW-1185">Reference proteome</keyword>
<evidence type="ECO:0000313" key="3">
    <source>
        <dbReference type="Proteomes" id="UP001066276"/>
    </source>
</evidence>
<evidence type="ECO:0000256" key="1">
    <source>
        <dbReference type="SAM" id="MobiDB-lite"/>
    </source>
</evidence>
<accession>A0AAV7QGW7</accession>
<gene>
    <name evidence="2" type="ORF">NDU88_006016</name>
</gene>